<evidence type="ECO:0000313" key="2">
    <source>
        <dbReference type="Proteomes" id="UP001238603"/>
    </source>
</evidence>
<reference evidence="1 2" key="1">
    <citation type="submission" date="2023-06" db="EMBL/GenBank/DDBJ databases">
        <title>Pelomonas sp. APW6 16S ribosomal RNA gene genome sequencing and assembly.</title>
        <authorList>
            <person name="Woo H."/>
        </authorList>
    </citation>
    <scope>NUCLEOTIDE SEQUENCE [LARGE SCALE GENOMIC DNA]</scope>
    <source>
        <strain evidence="1 2">APW6</strain>
    </source>
</reference>
<proteinExistence type="predicted"/>
<protein>
    <submittedName>
        <fullName evidence="1">Uncharacterized protein</fullName>
    </submittedName>
</protein>
<accession>A0ABT7LN54</accession>
<comment type="caution">
    <text evidence="1">The sequence shown here is derived from an EMBL/GenBank/DDBJ whole genome shotgun (WGS) entry which is preliminary data.</text>
</comment>
<sequence>MDTTQQRMQLASLRMQAALERHLAFALSSLGLPVDQAAVEEADRQLREAGPRFVGRLSATGTVPRNAYDEHPCYAYYASETGGWRRLPELTLQDAQRQVIELYQETVEPEMEPAFSLFRLELFDVTGELLQVGRFHQGRGLSRPWCEWLSLPAPEDWPGMRARSVELDDQIAAIHRDPHRQSFDKHNATEPLEEERDRLELLLKCAQASARVVGGAETLGRIAPATLVGEAVASSTWAGNLERYAVPRSWEAWVARAKATVARLTPFDDADPFAAKLAEFVELHNRESVSPEAWAAWVQAAAHLTTHHAYEDDEADFDADSHPSVAGT</sequence>
<dbReference type="Proteomes" id="UP001238603">
    <property type="component" value="Unassembled WGS sequence"/>
</dbReference>
<name>A0ABT7LN54_9BURK</name>
<gene>
    <name evidence="1" type="ORF">QRD43_20430</name>
</gene>
<dbReference type="RefSeq" id="WP_285984356.1">
    <property type="nucleotide sequence ID" value="NZ_JASVDS010000008.1"/>
</dbReference>
<organism evidence="1 2">
    <name type="scientific">Roseateles subflavus</name>
    <dbReference type="NCBI Taxonomy" id="3053353"/>
    <lineage>
        <taxon>Bacteria</taxon>
        <taxon>Pseudomonadati</taxon>
        <taxon>Pseudomonadota</taxon>
        <taxon>Betaproteobacteria</taxon>
        <taxon>Burkholderiales</taxon>
        <taxon>Sphaerotilaceae</taxon>
        <taxon>Roseateles</taxon>
    </lineage>
</organism>
<dbReference type="EMBL" id="JASVDS010000008">
    <property type="protein sequence ID" value="MDL5034280.1"/>
    <property type="molecule type" value="Genomic_DNA"/>
</dbReference>
<keyword evidence="2" id="KW-1185">Reference proteome</keyword>
<evidence type="ECO:0000313" key="1">
    <source>
        <dbReference type="EMBL" id="MDL5034280.1"/>
    </source>
</evidence>